<evidence type="ECO:0000259" key="4">
    <source>
        <dbReference type="PROSITE" id="PS50893"/>
    </source>
</evidence>
<dbReference type="Gene3D" id="3.40.50.300">
    <property type="entry name" value="P-loop containing nucleotide triphosphate hydrolases"/>
    <property type="match status" value="1"/>
</dbReference>
<evidence type="ECO:0000256" key="1">
    <source>
        <dbReference type="ARBA" id="ARBA00022448"/>
    </source>
</evidence>
<dbReference type="SUPFAM" id="SSF52540">
    <property type="entry name" value="P-loop containing nucleoside triphosphate hydrolases"/>
    <property type="match status" value="1"/>
</dbReference>
<dbReference type="InterPro" id="IPR050093">
    <property type="entry name" value="ABC_SmlMolc_Importer"/>
</dbReference>
<sequence>MKSQLLVSCRGLYKRYRSSEWVFEDAWVDVKQGDFLFLLGASGSGKTTFIQIVAGELPYDRGVVEVNGKDIKSYGSSGLYRWKRKIGIVFQDFRLLGDNTVFENIALPLILMGYSRPDIERRVNAAVRLLKLQGKEDVLCKTLSGGEQQRVAIARAIVHSPGMILADEPTGNLDDLHTSIIFDILKSLHSRGITVVIATHDKRLPLLISNARVIMIKKRRFVEVVPVLRKDMSGLASSE</sequence>
<dbReference type="AlphaFoldDB" id="A0A1I4TYT0"/>
<dbReference type="STRING" id="39841.SAMN05660836_01597"/>
<dbReference type="GO" id="GO:0051301">
    <property type="term" value="P:cell division"/>
    <property type="evidence" value="ECO:0007669"/>
    <property type="project" value="UniProtKB-KW"/>
</dbReference>
<gene>
    <name evidence="5" type="ORF">SAMN05660836_01597</name>
</gene>
<reference evidence="5 6" key="1">
    <citation type="submission" date="2016-10" db="EMBL/GenBank/DDBJ databases">
        <authorList>
            <person name="de Groot N.N."/>
        </authorList>
    </citation>
    <scope>NUCLEOTIDE SEQUENCE [LARGE SCALE GENOMIC DNA]</scope>
    <source>
        <strain evidence="5 6">DSM 9990</strain>
    </source>
</reference>
<keyword evidence="6" id="KW-1185">Reference proteome</keyword>
<organism evidence="5 6">
    <name type="scientific">Thermodesulforhabdus norvegica</name>
    <dbReference type="NCBI Taxonomy" id="39841"/>
    <lineage>
        <taxon>Bacteria</taxon>
        <taxon>Pseudomonadati</taxon>
        <taxon>Thermodesulfobacteriota</taxon>
        <taxon>Syntrophobacteria</taxon>
        <taxon>Syntrophobacterales</taxon>
        <taxon>Thermodesulforhabdaceae</taxon>
        <taxon>Thermodesulforhabdus</taxon>
    </lineage>
</organism>
<dbReference type="PANTHER" id="PTHR42781">
    <property type="entry name" value="SPERMIDINE/PUTRESCINE IMPORT ATP-BINDING PROTEIN POTA"/>
    <property type="match status" value="1"/>
</dbReference>
<dbReference type="InterPro" id="IPR027417">
    <property type="entry name" value="P-loop_NTPase"/>
</dbReference>
<keyword evidence="3 5" id="KW-0067">ATP-binding</keyword>
<dbReference type="SMART" id="SM00382">
    <property type="entry name" value="AAA"/>
    <property type="match status" value="1"/>
</dbReference>
<dbReference type="RefSeq" id="WP_093394829.1">
    <property type="nucleotide sequence ID" value="NZ_FOUU01000004.1"/>
</dbReference>
<evidence type="ECO:0000313" key="5">
    <source>
        <dbReference type="EMBL" id="SFM81819.1"/>
    </source>
</evidence>
<dbReference type="GO" id="GO:0005524">
    <property type="term" value="F:ATP binding"/>
    <property type="evidence" value="ECO:0007669"/>
    <property type="project" value="UniProtKB-KW"/>
</dbReference>
<accession>A0A1I4TYT0</accession>
<keyword evidence="1" id="KW-0813">Transport</keyword>
<dbReference type="PROSITE" id="PS50893">
    <property type="entry name" value="ABC_TRANSPORTER_2"/>
    <property type="match status" value="1"/>
</dbReference>
<dbReference type="InterPro" id="IPR017871">
    <property type="entry name" value="ABC_transporter-like_CS"/>
</dbReference>
<keyword evidence="5" id="KW-0132">Cell division</keyword>
<proteinExistence type="predicted"/>
<dbReference type="PROSITE" id="PS00211">
    <property type="entry name" value="ABC_TRANSPORTER_1"/>
    <property type="match status" value="1"/>
</dbReference>
<evidence type="ECO:0000313" key="6">
    <source>
        <dbReference type="Proteomes" id="UP000199611"/>
    </source>
</evidence>
<dbReference type="OrthoDB" id="9809450at2"/>
<dbReference type="EMBL" id="FOUU01000004">
    <property type="protein sequence ID" value="SFM81819.1"/>
    <property type="molecule type" value="Genomic_DNA"/>
</dbReference>
<dbReference type="Pfam" id="PF00005">
    <property type="entry name" value="ABC_tran"/>
    <property type="match status" value="1"/>
</dbReference>
<dbReference type="InterPro" id="IPR003439">
    <property type="entry name" value="ABC_transporter-like_ATP-bd"/>
</dbReference>
<dbReference type="GO" id="GO:0016887">
    <property type="term" value="F:ATP hydrolysis activity"/>
    <property type="evidence" value="ECO:0007669"/>
    <property type="project" value="InterPro"/>
</dbReference>
<keyword evidence="2" id="KW-0547">Nucleotide-binding</keyword>
<evidence type="ECO:0000256" key="3">
    <source>
        <dbReference type="ARBA" id="ARBA00022840"/>
    </source>
</evidence>
<feature type="domain" description="ABC transporter" evidence="4">
    <location>
        <begin position="7"/>
        <end position="234"/>
    </location>
</feature>
<keyword evidence="5" id="KW-0131">Cell cycle</keyword>
<dbReference type="Proteomes" id="UP000199611">
    <property type="component" value="Unassembled WGS sequence"/>
</dbReference>
<protein>
    <submittedName>
        <fullName evidence="5">Cell division transport system ATP-binding protein</fullName>
    </submittedName>
</protein>
<evidence type="ECO:0000256" key="2">
    <source>
        <dbReference type="ARBA" id="ARBA00022741"/>
    </source>
</evidence>
<dbReference type="PANTHER" id="PTHR42781:SF4">
    <property type="entry name" value="SPERMIDINE_PUTRESCINE IMPORT ATP-BINDING PROTEIN POTA"/>
    <property type="match status" value="1"/>
</dbReference>
<dbReference type="InterPro" id="IPR003593">
    <property type="entry name" value="AAA+_ATPase"/>
</dbReference>
<name>A0A1I4TYT0_9BACT</name>